<dbReference type="Pfam" id="PF00994">
    <property type="entry name" value="MoCF_biosynth"/>
    <property type="match status" value="1"/>
</dbReference>
<dbReference type="PROSITE" id="PS01078">
    <property type="entry name" value="MOCF_BIOSYNTHESIS_1"/>
    <property type="match status" value="1"/>
</dbReference>
<gene>
    <name evidence="4" type="ORF">HMPREF9238_00537</name>
</gene>
<dbReference type="PANTHER" id="PTHR43764">
    <property type="entry name" value="MOLYBDENUM COFACTOR BIOSYNTHESIS"/>
    <property type="match status" value="1"/>
</dbReference>
<feature type="domain" description="MoaB/Mog" evidence="3">
    <location>
        <begin position="6"/>
        <end position="150"/>
    </location>
</feature>
<dbReference type="GO" id="GO:0006777">
    <property type="term" value="P:Mo-molybdopterin cofactor biosynthetic process"/>
    <property type="evidence" value="ECO:0007669"/>
    <property type="project" value="UniProtKB-KW"/>
</dbReference>
<dbReference type="NCBIfam" id="TIGR00177">
    <property type="entry name" value="molyb_syn"/>
    <property type="match status" value="1"/>
</dbReference>
<dbReference type="PANTHER" id="PTHR43764:SF1">
    <property type="entry name" value="MOLYBDOPTERIN MOLYBDOTRANSFERASE"/>
    <property type="match status" value="1"/>
</dbReference>
<comment type="caution">
    <text evidence="4">The sequence shown here is derived from an EMBL/GenBank/DDBJ whole genome shotgun (WGS) entry which is preliminary data.</text>
</comment>
<dbReference type="Gene3D" id="3.40.980.10">
    <property type="entry name" value="MoaB/Mog-like domain"/>
    <property type="match status" value="1"/>
</dbReference>
<comment type="pathway">
    <text evidence="1">Cofactor biosynthesis; molybdopterin biosynthesis.</text>
</comment>
<evidence type="ECO:0000256" key="2">
    <source>
        <dbReference type="ARBA" id="ARBA00023150"/>
    </source>
</evidence>
<name>A0A9W5REA9_9ACTO</name>
<organism evidence="4 5">
    <name type="scientific">Gleimia europaea ACS-120-V-Col10b</name>
    <dbReference type="NCBI Taxonomy" id="883069"/>
    <lineage>
        <taxon>Bacteria</taxon>
        <taxon>Bacillati</taxon>
        <taxon>Actinomycetota</taxon>
        <taxon>Actinomycetes</taxon>
        <taxon>Actinomycetales</taxon>
        <taxon>Actinomycetaceae</taxon>
        <taxon>Gleimia</taxon>
    </lineage>
</organism>
<dbReference type="InterPro" id="IPR008284">
    <property type="entry name" value="MoCF_biosynth_CS"/>
</dbReference>
<accession>A0A9W5REA9</accession>
<dbReference type="InterPro" id="IPR051920">
    <property type="entry name" value="MPT_Adenylyltrnsfr/MoaC-Rel"/>
</dbReference>
<sequence>MNLKACVITVSDRASQGVYEDRSGPAAVQILRDAGFDVSAPVVIPDSKEEIQRSICEAVAGRARLVLTTGGTGVGPRDFTPEATAPLIDRELTHLMGAIVAKGLQSTPHALITRGLAGLTKEGALVVNAPGSTGGVRDAAEVVVTVASHILAQVDGEDH</sequence>
<dbReference type="InterPro" id="IPR001453">
    <property type="entry name" value="MoaB/Mog_dom"/>
</dbReference>
<evidence type="ECO:0000259" key="3">
    <source>
        <dbReference type="SMART" id="SM00852"/>
    </source>
</evidence>
<evidence type="ECO:0000313" key="5">
    <source>
        <dbReference type="Proteomes" id="UP000014387"/>
    </source>
</evidence>
<keyword evidence="2" id="KW-0501">Molybdenum cofactor biosynthesis</keyword>
<evidence type="ECO:0000313" key="4">
    <source>
        <dbReference type="EMBL" id="EPD30782.1"/>
    </source>
</evidence>
<dbReference type="SMART" id="SM00852">
    <property type="entry name" value="MoCF_biosynth"/>
    <property type="match status" value="1"/>
</dbReference>
<dbReference type="OrthoDB" id="9794429at2"/>
<dbReference type="EMBL" id="AGWN01000001">
    <property type="protein sequence ID" value="EPD30782.1"/>
    <property type="molecule type" value="Genomic_DNA"/>
</dbReference>
<keyword evidence="5" id="KW-1185">Reference proteome</keyword>
<reference evidence="4 5" key="1">
    <citation type="submission" date="2013-05" db="EMBL/GenBank/DDBJ databases">
        <title>The Genome Sequence of Actinomyces europaeus ACS-120-V-COL10B.</title>
        <authorList>
            <consortium name="The Broad Institute Genomics Platform"/>
            <person name="Earl A."/>
            <person name="Ward D."/>
            <person name="Feldgarden M."/>
            <person name="Gevers D."/>
            <person name="Saerens B."/>
            <person name="Vaneechoutte M."/>
            <person name="Walker B."/>
            <person name="Young S."/>
            <person name="Zeng Q."/>
            <person name="Gargeya S."/>
            <person name="Fitzgerald M."/>
            <person name="Haas B."/>
            <person name="Abouelleil A."/>
            <person name="Allen A.W."/>
            <person name="Alvarado L."/>
            <person name="Arachchi H.M."/>
            <person name="Berlin A.M."/>
            <person name="Chapman S.B."/>
            <person name="Gainer-Dewar J."/>
            <person name="Goldberg J."/>
            <person name="Griggs A."/>
            <person name="Gujja S."/>
            <person name="Hansen M."/>
            <person name="Howarth C."/>
            <person name="Imamovic A."/>
            <person name="Ireland A."/>
            <person name="Larimer J."/>
            <person name="McCowan C."/>
            <person name="Murphy C."/>
            <person name="Pearson M."/>
            <person name="Poon T.W."/>
            <person name="Priest M."/>
            <person name="Roberts A."/>
            <person name="Saif S."/>
            <person name="Shea T."/>
            <person name="Sisk P."/>
            <person name="Sykes S."/>
            <person name="Wortman J."/>
            <person name="Nusbaum C."/>
            <person name="Birren B."/>
        </authorList>
    </citation>
    <scope>NUCLEOTIDE SEQUENCE [LARGE SCALE GENOMIC DNA]</scope>
    <source>
        <strain evidence="4 5">ACS-120-V-Col10b</strain>
    </source>
</reference>
<protein>
    <submittedName>
        <fullName evidence="4">Molybdenum cofactor synthesis domain-containing protein</fullName>
    </submittedName>
</protein>
<evidence type="ECO:0000256" key="1">
    <source>
        <dbReference type="ARBA" id="ARBA00005046"/>
    </source>
</evidence>
<dbReference type="InterPro" id="IPR036425">
    <property type="entry name" value="MoaB/Mog-like_dom_sf"/>
</dbReference>
<dbReference type="RefSeq" id="WP_016443894.1">
    <property type="nucleotide sequence ID" value="NZ_KE150266.1"/>
</dbReference>
<dbReference type="Proteomes" id="UP000014387">
    <property type="component" value="Unassembled WGS sequence"/>
</dbReference>
<dbReference type="CDD" id="cd00886">
    <property type="entry name" value="MogA_MoaB"/>
    <property type="match status" value="1"/>
</dbReference>
<dbReference type="AlphaFoldDB" id="A0A9W5REA9"/>
<proteinExistence type="predicted"/>
<dbReference type="SUPFAM" id="SSF53218">
    <property type="entry name" value="Molybdenum cofactor biosynthesis proteins"/>
    <property type="match status" value="1"/>
</dbReference>